<accession>A0ABT6ND35</accession>
<keyword evidence="3" id="KW-1185">Reference proteome</keyword>
<organism evidence="2 3">
    <name type="scientific">Fusibacter bizertensis</name>
    <dbReference type="NCBI Taxonomy" id="1488331"/>
    <lineage>
        <taxon>Bacteria</taxon>
        <taxon>Bacillati</taxon>
        <taxon>Bacillota</taxon>
        <taxon>Clostridia</taxon>
        <taxon>Eubacteriales</taxon>
        <taxon>Eubacteriales Family XII. Incertae Sedis</taxon>
        <taxon>Fusibacter</taxon>
    </lineage>
</organism>
<gene>
    <name evidence="2" type="ORF">QE109_09205</name>
</gene>
<reference evidence="2 3" key="1">
    <citation type="submission" date="2023-04" db="EMBL/GenBank/DDBJ databases">
        <title>Fusibacter bizertensis strain WBS, isolated from littoral bottom sediments of the Arctic seas - biochemical and genomic analysis.</title>
        <authorList>
            <person name="Brioukhanov A.L."/>
        </authorList>
    </citation>
    <scope>NUCLEOTIDE SEQUENCE [LARGE SCALE GENOMIC DNA]</scope>
    <source>
        <strain evidence="2 3">WBS</strain>
    </source>
</reference>
<feature type="transmembrane region" description="Helical" evidence="1">
    <location>
        <begin position="12"/>
        <end position="33"/>
    </location>
</feature>
<sequence>MMNTNTKLPTKKLYLILLSCALIIFISSLETMIKVKDTMLFNDWVESNQLIGDNTLLLNDYISINLSIFFSKIIIPVIFAIYTYYAYIKIRINQLYVFIWTVLNIGGLAYTVVELRLDSIFYYFNILGYVIMLLTLLSLIDVIRENKSK</sequence>
<dbReference type="RefSeq" id="WP_281094166.1">
    <property type="nucleotide sequence ID" value="NZ_JARYZI010000005.1"/>
</dbReference>
<evidence type="ECO:0000256" key="1">
    <source>
        <dbReference type="SAM" id="Phobius"/>
    </source>
</evidence>
<protein>
    <recommendedName>
        <fullName evidence="4">DUF4306 domain-containing protein</fullName>
    </recommendedName>
</protein>
<name>A0ABT6ND35_9FIRM</name>
<evidence type="ECO:0008006" key="4">
    <source>
        <dbReference type="Google" id="ProtNLM"/>
    </source>
</evidence>
<proteinExistence type="predicted"/>
<keyword evidence="1" id="KW-0472">Membrane</keyword>
<dbReference type="Proteomes" id="UP001158045">
    <property type="component" value="Unassembled WGS sequence"/>
</dbReference>
<keyword evidence="1" id="KW-1133">Transmembrane helix</keyword>
<feature type="transmembrane region" description="Helical" evidence="1">
    <location>
        <begin position="66"/>
        <end position="88"/>
    </location>
</feature>
<keyword evidence="1" id="KW-0812">Transmembrane</keyword>
<evidence type="ECO:0000313" key="2">
    <source>
        <dbReference type="EMBL" id="MDH8678324.1"/>
    </source>
</evidence>
<evidence type="ECO:0000313" key="3">
    <source>
        <dbReference type="Proteomes" id="UP001158045"/>
    </source>
</evidence>
<dbReference type="EMBL" id="JARYZI010000005">
    <property type="protein sequence ID" value="MDH8678324.1"/>
    <property type="molecule type" value="Genomic_DNA"/>
</dbReference>
<comment type="caution">
    <text evidence="2">The sequence shown here is derived from an EMBL/GenBank/DDBJ whole genome shotgun (WGS) entry which is preliminary data.</text>
</comment>
<feature type="transmembrane region" description="Helical" evidence="1">
    <location>
        <begin position="95"/>
        <end position="113"/>
    </location>
</feature>
<feature type="transmembrane region" description="Helical" evidence="1">
    <location>
        <begin position="119"/>
        <end position="143"/>
    </location>
</feature>